<evidence type="ECO:0000313" key="2">
    <source>
        <dbReference type="EMBL" id="EGC16397.1"/>
    </source>
</evidence>
<keyword evidence="3" id="KW-1185">Reference proteome</keyword>
<keyword evidence="1" id="KW-0812">Transmembrane</keyword>
<sequence>MQQGYRVGGQCFATSEEASDYKLSMVVPTITADGSLKTVVYQNKSWYYGSQKIQLTFPECDQNQPFEEGVQFGAVILTLFVIAYAFRQVKKIFWHSIVEEGRRD</sequence>
<protein>
    <submittedName>
        <fullName evidence="2">Uncharacterized protein</fullName>
    </submittedName>
</protein>
<dbReference type="RefSeq" id="WP_003784406.1">
    <property type="nucleotide sequence ID" value="NZ_GL870929.1"/>
</dbReference>
<comment type="caution">
    <text evidence="2">The sequence shown here is derived from an EMBL/GenBank/DDBJ whole genome shotgun (WGS) entry which is preliminary data.</text>
</comment>
<keyword evidence="1" id="KW-1133">Transmembrane helix</keyword>
<reference evidence="2 3" key="1">
    <citation type="submission" date="2011-01" db="EMBL/GenBank/DDBJ databases">
        <authorList>
            <person name="Muzny D."/>
            <person name="Qin X."/>
            <person name="Deng J."/>
            <person name="Jiang H."/>
            <person name="Liu Y."/>
            <person name="Qu J."/>
            <person name="Song X.-Z."/>
            <person name="Zhang L."/>
            <person name="Thornton R."/>
            <person name="Coyle M."/>
            <person name="Francisco L."/>
            <person name="Jackson L."/>
            <person name="Javaid M."/>
            <person name="Korchina V."/>
            <person name="Kovar C."/>
            <person name="Mata R."/>
            <person name="Mathew T."/>
            <person name="Ngo R."/>
            <person name="Nguyen L."/>
            <person name="Nguyen N."/>
            <person name="Okwuonu G."/>
            <person name="Ongeri F."/>
            <person name="Pham C."/>
            <person name="Simmons D."/>
            <person name="Wilczek-Boney K."/>
            <person name="Hale W."/>
            <person name="Jakkamsetti A."/>
            <person name="Pham P."/>
            <person name="Ruth R."/>
            <person name="San Lucas F."/>
            <person name="Warren J."/>
            <person name="Zhang J."/>
            <person name="Zhao Z."/>
            <person name="Zhou C."/>
            <person name="Zhu D."/>
            <person name="Lee S."/>
            <person name="Bess C."/>
            <person name="Blankenburg K."/>
            <person name="Forbes L."/>
            <person name="Fu Q."/>
            <person name="Gubbala S."/>
            <person name="Hirani K."/>
            <person name="Jayaseelan J.C."/>
            <person name="Lara F."/>
            <person name="Munidasa M."/>
            <person name="Palculict T."/>
            <person name="Patil S."/>
            <person name="Pu L.-L."/>
            <person name="Saada N."/>
            <person name="Tang L."/>
            <person name="Weissenberger G."/>
            <person name="Zhu Y."/>
            <person name="Hemphill L."/>
            <person name="Shang Y."/>
            <person name="Youmans B."/>
            <person name="Ayvaz T."/>
            <person name="Ross M."/>
            <person name="Santibanez J."/>
            <person name="Aqrawi P."/>
            <person name="Gross S."/>
            <person name="Joshi V."/>
            <person name="Fowler G."/>
            <person name="Nazareth L."/>
            <person name="Reid J."/>
            <person name="Worley K."/>
            <person name="Petrosino J."/>
            <person name="Highlander S."/>
            <person name="Gibbs R."/>
        </authorList>
    </citation>
    <scope>NUCLEOTIDE SEQUENCE [LARGE SCALE GENOMIC DNA]</scope>
    <source>
        <strain evidence="2 3">ATCC 33394</strain>
    </source>
</reference>
<dbReference type="HOGENOM" id="CLU_166884_0_0_4"/>
<evidence type="ECO:0000256" key="1">
    <source>
        <dbReference type="SAM" id="Phobius"/>
    </source>
</evidence>
<organism evidence="2 3">
    <name type="scientific">Kingella denitrificans ATCC 33394</name>
    <dbReference type="NCBI Taxonomy" id="888741"/>
    <lineage>
        <taxon>Bacteria</taxon>
        <taxon>Pseudomonadati</taxon>
        <taxon>Pseudomonadota</taxon>
        <taxon>Betaproteobacteria</taxon>
        <taxon>Neisseriales</taxon>
        <taxon>Neisseriaceae</taxon>
        <taxon>Kingella</taxon>
    </lineage>
</organism>
<dbReference type="EMBL" id="AEWV01000042">
    <property type="protein sequence ID" value="EGC16397.1"/>
    <property type="molecule type" value="Genomic_DNA"/>
</dbReference>
<keyword evidence="1" id="KW-0472">Membrane</keyword>
<dbReference type="STRING" id="888741.HMPREF9098_2232"/>
<gene>
    <name evidence="2" type="ORF">HMPREF9098_2232</name>
</gene>
<evidence type="ECO:0000313" key="3">
    <source>
        <dbReference type="Proteomes" id="UP000004088"/>
    </source>
</evidence>
<dbReference type="Proteomes" id="UP000004088">
    <property type="component" value="Unassembled WGS sequence"/>
</dbReference>
<accession>F0F297</accession>
<dbReference type="AlphaFoldDB" id="F0F297"/>
<proteinExistence type="predicted"/>
<feature type="transmembrane region" description="Helical" evidence="1">
    <location>
        <begin position="69"/>
        <end position="86"/>
    </location>
</feature>
<name>F0F297_9NEIS</name>